<dbReference type="HOGENOM" id="CLU_3137204_0_0_6"/>
<reference evidence="2 3" key="1">
    <citation type="journal article" date="2010" name="PLoS Genet.">
        <title>Analysis of the Legionella longbeachae genome and transcriptome uncovers unique strategies to cause Legionnaires' disease.</title>
        <authorList>
            <person name="Cazalet C."/>
            <person name="Gomez-Valero L."/>
            <person name="Rusniok C."/>
            <person name="Lomma M."/>
            <person name="Dervins-Ravault D."/>
            <person name="Newton H."/>
            <person name="Sansom F."/>
            <person name="Jarraud S."/>
            <person name="Zidane N."/>
            <person name="Ma L."/>
            <person name="Bouchier C."/>
            <person name="Etienne J."/>
            <person name="Hartland E."/>
            <person name="Buchrieser C."/>
        </authorList>
    </citation>
    <scope>NUCLEOTIDE SEQUENCE [LARGE SCALE GENOMIC DNA]</scope>
    <source>
        <strain evidence="2 3">NSW150</strain>
        <plasmid evidence="2">pLLO</plasmid>
    </source>
</reference>
<keyword evidence="3" id="KW-1185">Reference proteome</keyword>
<organism evidence="2 3">
    <name type="scientific">Legionella longbeachae serogroup 1 (strain NSW150)</name>
    <dbReference type="NCBI Taxonomy" id="661367"/>
    <lineage>
        <taxon>Bacteria</taxon>
        <taxon>Pseudomonadati</taxon>
        <taxon>Pseudomonadota</taxon>
        <taxon>Gammaproteobacteria</taxon>
        <taxon>Legionellales</taxon>
        <taxon>Legionellaceae</taxon>
        <taxon>Legionella</taxon>
    </lineage>
</organism>
<keyword evidence="2" id="KW-0614">Plasmid</keyword>
<dbReference type="KEGG" id="llo:LLO_p4099"/>
<gene>
    <name evidence="2" type="ordered locus">LLO_p4099</name>
</gene>
<evidence type="ECO:0000313" key="2">
    <source>
        <dbReference type="EMBL" id="CBJ13977.1"/>
    </source>
</evidence>
<proteinExistence type="predicted"/>
<keyword evidence="1" id="KW-1133">Transmembrane helix</keyword>
<keyword evidence="1" id="KW-0472">Membrane</keyword>
<accession>D3HTW4</accession>
<dbReference type="AlphaFoldDB" id="D3HTW4"/>
<keyword evidence="1" id="KW-0812">Transmembrane</keyword>
<dbReference type="EMBL" id="FN650141">
    <property type="protein sequence ID" value="CBJ13977.1"/>
    <property type="molecule type" value="Genomic_DNA"/>
</dbReference>
<dbReference type="Proteomes" id="UP000001060">
    <property type="component" value="Plasmid pLLO"/>
</dbReference>
<evidence type="ECO:0000256" key="1">
    <source>
        <dbReference type="SAM" id="Phobius"/>
    </source>
</evidence>
<protein>
    <submittedName>
        <fullName evidence="2">Uncharacterized protein</fullName>
    </submittedName>
</protein>
<feature type="transmembrane region" description="Helical" evidence="1">
    <location>
        <begin position="12"/>
        <end position="31"/>
    </location>
</feature>
<evidence type="ECO:0000313" key="3">
    <source>
        <dbReference type="Proteomes" id="UP000001060"/>
    </source>
</evidence>
<sequence>MNINGLKLKTFVELLIVLLMSYFVSIVYNQFIVTRLYCVGEVKNFYLSP</sequence>
<name>D3HTW4_LEGLN</name>
<geneLocation type="plasmid" evidence="2 3">
    <name>pLLO</name>
</geneLocation>